<keyword evidence="3" id="KW-1185">Reference proteome</keyword>
<gene>
    <name evidence="2" type="ORF">HLH25_03620</name>
    <name evidence="1" type="ORF">HLH26_05680</name>
</gene>
<dbReference type="Proteomes" id="UP000561077">
    <property type="component" value="Unassembled WGS sequence"/>
</dbReference>
<dbReference type="RefSeq" id="WP_182972773.1">
    <property type="nucleotide sequence ID" value="NZ_JABEQN010000003.1"/>
</dbReference>
<dbReference type="AlphaFoldDB" id="A0A7W4IJG9"/>
<evidence type="ECO:0000313" key="4">
    <source>
        <dbReference type="Proteomes" id="UP000561077"/>
    </source>
</evidence>
<organism evidence="1 4">
    <name type="scientific">Gluconacetobacter dulcium</name>
    <dbReference type="NCBI Taxonomy" id="2729096"/>
    <lineage>
        <taxon>Bacteria</taxon>
        <taxon>Pseudomonadati</taxon>
        <taxon>Pseudomonadota</taxon>
        <taxon>Alphaproteobacteria</taxon>
        <taxon>Acetobacterales</taxon>
        <taxon>Acetobacteraceae</taxon>
        <taxon>Gluconacetobacter</taxon>
    </lineage>
</organism>
<protein>
    <submittedName>
        <fullName evidence="1">Uncharacterized protein</fullName>
    </submittedName>
</protein>
<dbReference type="EMBL" id="JABEQN010000003">
    <property type="protein sequence ID" value="MBB2192738.1"/>
    <property type="molecule type" value="Genomic_DNA"/>
</dbReference>
<dbReference type="EMBL" id="JABEQO010000005">
    <property type="protein sequence ID" value="MBB2164034.1"/>
    <property type="molecule type" value="Genomic_DNA"/>
</dbReference>
<evidence type="ECO:0000313" key="1">
    <source>
        <dbReference type="EMBL" id="MBB2164034.1"/>
    </source>
</evidence>
<proteinExistence type="predicted"/>
<sequence>MADIGLYWDDTNQCVDWKWTTKIINGVEVTDIDTDNDLESYLILRLFTNRRAQSSWTTTANKEGWWYDALDEQGQTGSRLWQLWYLPVTDKAAYEARANDFVREALQVMIEDKIADTIDISCTLQGTKQLHISITVTKARDSQSFSYIWSTTKQ</sequence>
<evidence type="ECO:0000313" key="3">
    <source>
        <dbReference type="Proteomes" id="UP000540490"/>
    </source>
</evidence>
<reference evidence="3 4" key="1">
    <citation type="submission" date="2020-04" db="EMBL/GenBank/DDBJ databases">
        <title>Description of novel Gluconacetobacter.</title>
        <authorList>
            <person name="Sombolestani A."/>
        </authorList>
    </citation>
    <scope>NUCLEOTIDE SEQUENCE [LARGE SCALE GENOMIC DNA]</scope>
    <source>
        <strain evidence="2 3">LMG 1728</strain>
        <strain evidence="1 4">LMG 1731</strain>
    </source>
</reference>
<dbReference type="InterPro" id="IPR010877">
    <property type="entry name" value="Phage_Mu_Gp46"/>
</dbReference>
<comment type="caution">
    <text evidence="1">The sequence shown here is derived from an EMBL/GenBank/DDBJ whole genome shotgun (WGS) entry which is preliminary data.</text>
</comment>
<dbReference type="Pfam" id="PF07409">
    <property type="entry name" value="GP46"/>
    <property type="match status" value="1"/>
</dbReference>
<accession>A0A7W4IJG9</accession>
<dbReference type="Proteomes" id="UP000540490">
    <property type="component" value="Unassembled WGS sequence"/>
</dbReference>
<name>A0A7W4IJG9_9PROT</name>
<evidence type="ECO:0000313" key="2">
    <source>
        <dbReference type="EMBL" id="MBB2192738.1"/>
    </source>
</evidence>